<dbReference type="OrthoDB" id="7658888at2"/>
<evidence type="ECO:0000313" key="2">
    <source>
        <dbReference type="EMBL" id="ABV92946.1"/>
    </source>
</evidence>
<evidence type="ECO:0008006" key="4">
    <source>
        <dbReference type="Google" id="ProtNLM"/>
    </source>
</evidence>
<sequence>MYEYKIVPAPNTGLKKKGLKRIEDRFAAQLEQAINALAAERWEYVRTDTLPCEERAGLTSKTTRFHTLLVFRRPLPGAATAAEAAALIPAGPPPVAGPRDAEKPAGEMLSVLREIKGPRPDPDATAPKVPAPDAPSRG</sequence>
<feature type="compositionally biased region" description="Pro residues" evidence="1">
    <location>
        <begin position="129"/>
        <end position="138"/>
    </location>
</feature>
<dbReference type="RefSeq" id="WP_012177876.1">
    <property type="nucleotide sequence ID" value="NC_009952.1"/>
</dbReference>
<proteinExistence type="predicted"/>
<dbReference type="AlphaFoldDB" id="A8LI92"/>
<evidence type="ECO:0000313" key="3">
    <source>
        <dbReference type="Proteomes" id="UP000006833"/>
    </source>
</evidence>
<accession>A8LI92</accession>
<gene>
    <name evidence="2" type="ordered locus">Dshi_1204</name>
</gene>
<dbReference type="Proteomes" id="UP000006833">
    <property type="component" value="Chromosome"/>
</dbReference>
<dbReference type="STRING" id="398580.Dshi_1204"/>
<keyword evidence="3" id="KW-1185">Reference proteome</keyword>
<dbReference type="HOGENOM" id="CLU_092041_0_0_5"/>
<dbReference type="EMBL" id="CP000830">
    <property type="protein sequence ID" value="ABV92946.1"/>
    <property type="molecule type" value="Genomic_DNA"/>
</dbReference>
<feature type="region of interest" description="Disordered" evidence="1">
    <location>
        <begin position="88"/>
        <end position="138"/>
    </location>
</feature>
<feature type="compositionally biased region" description="Basic and acidic residues" evidence="1">
    <location>
        <begin position="113"/>
        <end position="122"/>
    </location>
</feature>
<dbReference type="eggNOG" id="ENOG5032S3Y">
    <property type="taxonomic scope" value="Bacteria"/>
</dbReference>
<name>A8LI92_DINSH</name>
<reference evidence="3" key="1">
    <citation type="journal article" date="2010" name="ISME J.">
        <title>The complete genome sequence of the algal symbiont Dinoroseobacter shibae: a hitchhiker's guide to life in the sea.</title>
        <authorList>
            <person name="Wagner-Dobler I."/>
            <person name="Ballhausen B."/>
            <person name="Berger M."/>
            <person name="Brinkhoff T."/>
            <person name="Buchholz I."/>
            <person name="Bunk B."/>
            <person name="Cypionka H."/>
            <person name="Daniel R."/>
            <person name="Drepper T."/>
            <person name="Gerdts G."/>
            <person name="Hahnke S."/>
            <person name="Han C."/>
            <person name="Jahn D."/>
            <person name="Kalhoefer D."/>
            <person name="Kiss H."/>
            <person name="Klenk H.P."/>
            <person name="Kyrpides N."/>
            <person name="Liebl W."/>
            <person name="Liesegang H."/>
            <person name="Meincke L."/>
            <person name="Pati A."/>
            <person name="Petersen J."/>
            <person name="Piekarski T."/>
            <person name="Pommerenke C."/>
            <person name="Pradella S."/>
            <person name="Pukall R."/>
            <person name="Rabus R."/>
            <person name="Stackebrandt E."/>
            <person name="Thole S."/>
            <person name="Thompson L."/>
            <person name="Tielen P."/>
            <person name="Tomasch J."/>
            <person name="von Jan M."/>
            <person name="Wanphrut N."/>
            <person name="Wichels A."/>
            <person name="Zech H."/>
            <person name="Simon M."/>
        </authorList>
    </citation>
    <scope>NUCLEOTIDE SEQUENCE [LARGE SCALE GENOMIC DNA]</scope>
    <source>
        <strain evidence="3">DSM 16493 / NCIMB 14021 / DFL 12</strain>
    </source>
</reference>
<organism evidence="2 3">
    <name type="scientific">Dinoroseobacter shibae (strain DSM 16493 / NCIMB 14021 / DFL 12)</name>
    <dbReference type="NCBI Taxonomy" id="398580"/>
    <lineage>
        <taxon>Bacteria</taxon>
        <taxon>Pseudomonadati</taxon>
        <taxon>Pseudomonadota</taxon>
        <taxon>Alphaproteobacteria</taxon>
        <taxon>Rhodobacterales</taxon>
        <taxon>Roseobacteraceae</taxon>
        <taxon>Dinoroseobacter</taxon>
    </lineage>
</organism>
<protein>
    <recommendedName>
        <fullName evidence="4">DUF4177 domain-containing protein</fullName>
    </recommendedName>
</protein>
<dbReference type="KEGG" id="dsh:Dshi_1204"/>
<evidence type="ECO:0000256" key="1">
    <source>
        <dbReference type="SAM" id="MobiDB-lite"/>
    </source>
</evidence>